<proteinExistence type="predicted"/>
<keyword evidence="2" id="KW-1185">Reference proteome</keyword>
<name>A0ACB8TPM9_9APHY</name>
<sequence>MMFKTAAILSIASAALASPQLYGPPSPPDTAAPAATSASSTVTSTSGQILVQVGANGGFAFTPANFTAAAGTLVTFVFGANIPHSVTQSSGSDAPCTPATGGFSSGLTQGTTFSVNITDASTPIYFFCEFPAHCGTGMVGSINAPTSGNGTFDNLMTAALAIGVNEPTVSNTDFVSGGLAALATAAPTTGTPTVSGAAASTTAGGTSSGSSGSTTSGASSMSASIAAVLLGTVAAFFGSTL</sequence>
<accession>A0ACB8TPM9</accession>
<dbReference type="Proteomes" id="UP001055072">
    <property type="component" value="Unassembled WGS sequence"/>
</dbReference>
<reference evidence="1" key="1">
    <citation type="journal article" date="2021" name="Environ. Microbiol.">
        <title>Gene family expansions and transcriptome signatures uncover fungal adaptations to wood decay.</title>
        <authorList>
            <person name="Hage H."/>
            <person name="Miyauchi S."/>
            <person name="Viragh M."/>
            <person name="Drula E."/>
            <person name="Min B."/>
            <person name="Chaduli D."/>
            <person name="Navarro D."/>
            <person name="Favel A."/>
            <person name="Norest M."/>
            <person name="Lesage-Meessen L."/>
            <person name="Balint B."/>
            <person name="Merenyi Z."/>
            <person name="de Eugenio L."/>
            <person name="Morin E."/>
            <person name="Martinez A.T."/>
            <person name="Baldrian P."/>
            <person name="Stursova M."/>
            <person name="Martinez M.J."/>
            <person name="Novotny C."/>
            <person name="Magnuson J.K."/>
            <person name="Spatafora J.W."/>
            <person name="Maurice S."/>
            <person name="Pangilinan J."/>
            <person name="Andreopoulos W."/>
            <person name="LaButti K."/>
            <person name="Hundley H."/>
            <person name="Na H."/>
            <person name="Kuo A."/>
            <person name="Barry K."/>
            <person name="Lipzen A."/>
            <person name="Henrissat B."/>
            <person name="Riley R."/>
            <person name="Ahrendt S."/>
            <person name="Nagy L.G."/>
            <person name="Grigoriev I.V."/>
            <person name="Martin F."/>
            <person name="Rosso M.N."/>
        </authorList>
    </citation>
    <scope>NUCLEOTIDE SEQUENCE</scope>
    <source>
        <strain evidence="1">CBS 384.51</strain>
    </source>
</reference>
<evidence type="ECO:0000313" key="2">
    <source>
        <dbReference type="Proteomes" id="UP001055072"/>
    </source>
</evidence>
<comment type="caution">
    <text evidence="1">The sequence shown here is derived from an EMBL/GenBank/DDBJ whole genome shotgun (WGS) entry which is preliminary data.</text>
</comment>
<organism evidence="1 2">
    <name type="scientific">Irpex rosettiformis</name>
    <dbReference type="NCBI Taxonomy" id="378272"/>
    <lineage>
        <taxon>Eukaryota</taxon>
        <taxon>Fungi</taxon>
        <taxon>Dikarya</taxon>
        <taxon>Basidiomycota</taxon>
        <taxon>Agaricomycotina</taxon>
        <taxon>Agaricomycetes</taxon>
        <taxon>Polyporales</taxon>
        <taxon>Irpicaceae</taxon>
        <taxon>Irpex</taxon>
    </lineage>
</organism>
<gene>
    <name evidence="1" type="ORF">BDY19DRAFT_910166</name>
</gene>
<dbReference type="EMBL" id="MU274949">
    <property type="protein sequence ID" value="KAI0083975.1"/>
    <property type="molecule type" value="Genomic_DNA"/>
</dbReference>
<evidence type="ECO:0000313" key="1">
    <source>
        <dbReference type="EMBL" id="KAI0083975.1"/>
    </source>
</evidence>
<protein>
    <submittedName>
        <fullName evidence="1">Uncharacterized protein</fullName>
    </submittedName>
</protein>